<dbReference type="InterPro" id="IPR020472">
    <property type="entry name" value="WD40_PAC1"/>
</dbReference>
<evidence type="ECO:0000256" key="4">
    <source>
        <dbReference type="ARBA" id="ARBA00039789"/>
    </source>
</evidence>
<dbReference type="PROSITE" id="PS00678">
    <property type="entry name" value="WD_REPEATS_1"/>
    <property type="match status" value="13"/>
</dbReference>
<evidence type="ECO:0000259" key="7">
    <source>
        <dbReference type="PROSITE" id="PS50837"/>
    </source>
</evidence>
<feature type="repeat" description="WD" evidence="6">
    <location>
        <begin position="1333"/>
        <end position="1374"/>
    </location>
</feature>
<gene>
    <name evidence="8" type="ORF">GRF29_8g2431264</name>
</gene>
<evidence type="ECO:0000313" key="8">
    <source>
        <dbReference type="EMBL" id="KAK3216175.1"/>
    </source>
</evidence>
<evidence type="ECO:0000256" key="6">
    <source>
        <dbReference type="PROSITE-ProRule" id="PRU00221"/>
    </source>
</evidence>
<comment type="caution">
    <text evidence="8">The sequence shown here is derived from an EMBL/GenBank/DDBJ whole genome shotgun (WGS) entry which is preliminary data.</text>
</comment>
<dbReference type="Proteomes" id="UP001280581">
    <property type="component" value="Unassembled WGS sequence"/>
</dbReference>
<comment type="similarity">
    <text evidence="3">Belongs to the WD repeat MDV1/CAF4 family.</text>
</comment>
<dbReference type="Pfam" id="PF00400">
    <property type="entry name" value="WD40"/>
    <property type="match status" value="13"/>
</dbReference>
<dbReference type="InterPro" id="IPR019775">
    <property type="entry name" value="WD40_repeat_CS"/>
</dbReference>
<feature type="repeat" description="WD" evidence="6">
    <location>
        <begin position="955"/>
        <end position="996"/>
    </location>
</feature>
<dbReference type="InterPro" id="IPR015943">
    <property type="entry name" value="WD40/YVTN_repeat-like_dom_sf"/>
</dbReference>
<accession>A0AAN6M4E2</accession>
<dbReference type="PROSITE" id="PS50082">
    <property type="entry name" value="WD_REPEATS_2"/>
    <property type="match status" value="13"/>
</dbReference>
<organism evidence="8 9">
    <name type="scientific">Pseudopithomyces chartarum</name>
    <dbReference type="NCBI Taxonomy" id="1892770"/>
    <lineage>
        <taxon>Eukaryota</taxon>
        <taxon>Fungi</taxon>
        <taxon>Dikarya</taxon>
        <taxon>Ascomycota</taxon>
        <taxon>Pezizomycotina</taxon>
        <taxon>Dothideomycetes</taxon>
        <taxon>Pleosporomycetidae</taxon>
        <taxon>Pleosporales</taxon>
        <taxon>Massarineae</taxon>
        <taxon>Didymosphaeriaceae</taxon>
        <taxon>Pseudopithomyces</taxon>
    </lineage>
</organism>
<dbReference type="PRINTS" id="PR00320">
    <property type="entry name" value="GPROTEINBRPT"/>
</dbReference>
<dbReference type="CDD" id="cd00200">
    <property type="entry name" value="WD40"/>
    <property type="match status" value="2"/>
</dbReference>
<feature type="repeat" description="WD" evidence="6">
    <location>
        <begin position="829"/>
        <end position="870"/>
    </location>
</feature>
<evidence type="ECO:0000256" key="1">
    <source>
        <dbReference type="ARBA" id="ARBA00022574"/>
    </source>
</evidence>
<comment type="function">
    <text evidence="5">Involved in mitochondrial fission. Acts as an adapter protein required to form mitochondrial fission complexes. Formation of these complexes is required to promote constriction and fission of the mitochondrial compartment at a late step in mitochondrial division.</text>
</comment>
<feature type="repeat" description="WD" evidence="6">
    <location>
        <begin position="1165"/>
        <end position="1206"/>
    </location>
</feature>
<feature type="repeat" description="WD" evidence="6">
    <location>
        <begin position="1249"/>
        <end position="1290"/>
    </location>
</feature>
<feature type="repeat" description="WD" evidence="6">
    <location>
        <begin position="997"/>
        <end position="1038"/>
    </location>
</feature>
<dbReference type="InterPro" id="IPR010730">
    <property type="entry name" value="HET"/>
</dbReference>
<dbReference type="GO" id="GO:0005634">
    <property type="term" value="C:nucleus"/>
    <property type="evidence" value="ECO:0007669"/>
    <property type="project" value="TreeGrafter"/>
</dbReference>
<dbReference type="GO" id="GO:1990234">
    <property type="term" value="C:transferase complex"/>
    <property type="evidence" value="ECO:0007669"/>
    <property type="project" value="UniProtKB-ARBA"/>
</dbReference>
<proteinExistence type="inferred from homology"/>
<reference evidence="8 9" key="1">
    <citation type="submission" date="2021-02" db="EMBL/GenBank/DDBJ databases">
        <title>Genome assembly of Pseudopithomyces chartarum.</title>
        <authorList>
            <person name="Jauregui R."/>
            <person name="Singh J."/>
            <person name="Voisey C."/>
        </authorList>
    </citation>
    <scope>NUCLEOTIDE SEQUENCE [LARGE SCALE GENOMIC DNA]</scope>
    <source>
        <strain evidence="8 9">AGR01</strain>
    </source>
</reference>
<sequence>MRLLEYGNDGQLRVTADLVDEDAIPRYAILSHTWGAEADEVTFEDLVKNAGKGKSGYKKVQLCGEQAKRDGLQYIWIDTCCINKAKKAEHSLAIQSMFRWYRKAARCYVYLSDVSASPLGTEGEASPLLWDSDFRQSRWFLRGWTLQELLAPVLVEFFSREWNKLGDRVSLKSLIYEVTTIPHAVLEGAPLSQYSVDERLRWRQNRHTKLREDAAYSLSGIFDVDITPVYGEGAEEAFRRLQDKIRKREECLRDLRPTDPRNDKKRIENTKGGLLKDSYRWVLKNPNFRQWYGSQQSQLLWIKGDPGKGKTMLLCGIINELEKSPAKTDLLSYFFCEATDPRINNATAVLRGLLYLLVDHQPPLISHIQKKHDHAGKSLFEDANAWISLSEIFTSILQDPKLGSTYLIVDALDECTVGLPKLLSFIVERSSASPRVKWIVSSRNWPSIEEQLAKVSQRVRLSLELNADSVSAAVSVFIQQKVHQLARDKNYDNKTKEAVQHHFSSNADDTFLWVALVYQNLSDVPKRNVIRKLNAFPPGLDLLYKQMMQQISNSDDADVCKEILAVAATAYRPIKLEELVALVEQLEDITDDFAAIQEIIGHCGSFLTLRENTVYFVHQSAKNFLLEKASSIIFPSGQENVHRVLFAKSLQVMSVSLKRDVCNLHVPGYSIEKVDPPQPDILASSRYSCIYWVDHLHDWNHVYPAVNLVDLQDGGRVDRFLREKYLYWLEALSICKSMSNGVVSMAKLEDLVQKQTTTSAALQLVRDARRFVMYHKVAIENAPLQTYMSALVFSPKQSLIRNLFQHEAPHGFTVKPTVMENWGACLQTLEGHSNSVSSVAFSHNSTRIASASEDKTVKIWDASSGTCLHTLKGHSDWVRSVVFSHDSTRIASASKDKTVKIWNASSGKHLHTLKGHSDLVWSVAFSHNSTQIASASDDRTVKIWDASSGKHLHTLKGHSGRITSVAFSHDSTRIASASGDKTVKIWDASSGTCLQALEGHNDGVRSVAFSHESTRIASASMDKTVKIWDASSGTCLHTLKGHSSWVVSVNFSHDSTRIASASFDKTVKLWNASSGTCLQVLEGHSDWIISVAFSHESTRVVSASDDRTVKIWDASSSTCLQALEGHSDGVSSVVFSHDSTRIASASGDKMVKIWDASSGERLHTLKGHNGRITSVVFSHDSTRVASTSGDKTVKIWDVSSGERLYTLEGHSDWIRSVAFSHDSTRIASASDDRTVKIWDASSGTCLHTLEGHSDWISSVVFSHDSTRIASASKDKTVKIWNTSSGKHLHTLKGHSDLVWSVVFSHDSTRVASASVDKTVKIWDLSSDKHLYMLEGHSNRVRSVAFSHDSTRVASASVDKTVKIWDASSGQCLQTLLVGRVLLDIAFDSTGSYLRTDVGTIVISDSTTPNRTTAVMDPQPPKYQCTALSSDNIWITYNSKNILRLPSEYRPSASAVSGKMIVVGTGS</sequence>
<feature type="repeat" description="WD" evidence="6">
    <location>
        <begin position="1039"/>
        <end position="1080"/>
    </location>
</feature>
<dbReference type="Pfam" id="PF24883">
    <property type="entry name" value="NPHP3_N"/>
    <property type="match status" value="1"/>
</dbReference>
<dbReference type="PANTHER" id="PTHR22847:SF637">
    <property type="entry name" value="WD REPEAT DOMAIN 5B"/>
    <property type="match status" value="1"/>
</dbReference>
<evidence type="ECO:0000256" key="3">
    <source>
        <dbReference type="ARBA" id="ARBA00038415"/>
    </source>
</evidence>
<dbReference type="InterPro" id="IPR056884">
    <property type="entry name" value="NPHP3-like_N"/>
</dbReference>
<evidence type="ECO:0000313" key="9">
    <source>
        <dbReference type="Proteomes" id="UP001280581"/>
    </source>
</evidence>
<feature type="repeat" description="WD" evidence="6">
    <location>
        <begin position="1123"/>
        <end position="1164"/>
    </location>
</feature>
<feature type="repeat" description="WD" evidence="6">
    <location>
        <begin position="1207"/>
        <end position="1248"/>
    </location>
</feature>
<feature type="repeat" description="WD" evidence="6">
    <location>
        <begin position="1081"/>
        <end position="1122"/>
    </location>
</feature>
<protein>
    <recommendedName>
        <fullName evidence="4">Mitochondrial division protein 1</fullName>
    </recommendedName>
</protein>
<keyword evidence="9" id="KW-1185">Reference proteome</keyword>
<evidence type="ECO:0000256" key="2">
    <source>
        <dbReference type="ARBA" id="ARBA00022737"/>
    </source>
</evidence>
<feature type="repeat" description="WD" evidence="6">
    <location>
        <begin position="1291"/>
        <end position="1332"/>
    </location>
</feature>
<dbReference type="InterPro" id="IPR001680">
    <property type="entry name" value="WD40_rpt"/>
</dbReference>
<dbReference type="Gene3D" id="3.40.50.300">
    <property type="entry name" value="P-loop containing nucleotide triphosphate hydrolases"/>
    <property type="match status" value="1"/>
</dbReference>
<feature type="non-terminal residue" evidence="8">
    <location>
        <position position="1466"/>
    </location>
</feature>
<keyword evidence="1 6" id="KW-0853">WD repeat</keyword>
<feature type="domain" description="NACHT" evidence="7">
    <location>
        <begin position="298"/>
        <end position="453"/>
    </location>
</feature>
<name>A0AAN6M4E2_9PLEO</name>
<dbReference type="EMBL" id="WVTA01000002">
    <property type="protein sequence ID" value="KAK3216175.1"/>
    <property type="molecule type" value="Genomic_DNA"/>
</dbReference>
<feature type="repeat" description="WD" evidence="6">
    <location>
        <begin position="871"/>
        <end position="912"/>
    </location>
</feature>
<dbReference type="InterPro" id="IPR036322">
    <property type="entry name" value="WD40_repeat_dom_sf"/>
</dbReference>
<dbReference type="FunFam" id="3.40.50.300:FF:001638">
    <property type="entry name" value="NACHT and WD40 domain protein"/>
    <property type="match status" value="1"/>
</dbReference>
<keyword evidence="2" id="KW-0677">Repeat</keyword>
<evidence type="ECO:0000256" key="5">
    <source>
        <dbReference type="ARBA" id="ARBA00043913"/>
    </source>
</evidence>
<dbReference type="Gene3D" id="2.130.10.10">
    <property type="entry name" value="YVTN repeat-like/Quinoprotein amine dehydrogenase"/>
    <property type="match status" value="7"/>
</dbReference>
<dbReference type="SMART" id="SM00320">
    <property type="entry name" value="WD40"/>
    <property type="match status" value="13"/>
</dbReference>
<dbReference type="Pfam" id="PF06985">
    <property type="entry name" value="HET"/>
    <property type="match status" value="1"/>
</dbReference>
<dbReference type="SUPFAM" id="SSF50978">
    <property type="entry name" value="WD40 repeat-like"/>
    <property type="match status" value="2"/>
</dbReference>
<dbReference type="InterPro" id="IPR027417">
    <property type="entry name" value="P-loop_NTPase"/>
</dbReference>
<dbReference type="PROSITE" id="PS50837">
    <property type="entry name" value="NACHT"/>
    <property type="match status" value="1"/>
</dbReference>
<dbReference type="SUPFAM" id="SSF52540">
    <property type="entry name" value="P-loop containing nucleoside triphosphate hydrolases"/>
    <property type="match status" value="1"/>
</dbReference>
<dbReference type="PROSITE" id="PS50294">
    <property type="entry name" value="WD_REPEATS_REGION"/>
    <property type="match status" value="13"/>
</dbReference>
<dbReference type="PANTHER" id="PTHR22847">
    <property type="entry name" value="WD40 REPEAT PROTEIN"/>
    <property type="match status" value="1"/>
</dbReference>
<dbReference type="InterPro" id="IPR007111">
    <property type="entry name" value="NACHT_NTPase"/>
</dbReference>
<feature type="repeat" description="WD" evidence="6">
    <location>
        <begin position="913"/>
        <end position="954"/>
    </location>
</feature>